<keyword evidence="2" id="KW-0472">Membrane</keyword>
<evidence type="ECO:0000256" key="1">
    <source>
        <dbReference type="SAM" id="MobiDB-lite"/>
    </source>
</evidence>
<comment type="caution">
    <text evidence="3">The sequence shown here is derived from an EMBL/GenBank/DDBJ whole genome shotgun (WGS) entry which is preliminary data.</text>
</comment>
<sequence>MSLNTVTSGVAGRPPKLRAGTLTSTVSGTADTATKQVQGVSDSALPGVFPGDEDDISDAKRDKKNDGPILSPISQWFSEYIPSLLDKFESKLMWLLSWLLPAPRQAKLYEAAAARPASTTFILCQLICCGVPLLVFFAGVFLFAAVAILLWLVLSLLILGPVLLVASVMGVSLWGWGWLFYGLVQWVDQKYFGGRLSWFWFSRLGSSDESDEKDDQKGEPESN</sequence>
<feature type="compositionally biased region" description="Basic and acidic residues" evidence="1">
    <location>
        <begin position="57"/>
        <end position="66"/>
    </location>
</feature>
<organism evidence="3 4">
    <name type="scientific">Aspergillus nanangensis</name>
    <dbReference type="NCBI Taxonomy" id="2582783"/>
    <lineage>
        <taxon>Eukaryota</taxon>
        <taxon>Fungi</taxon>
        <taxon>Dikarya</taxon>
        <taxon>Ascomycota</taxon>
        <taxon>Pezizomycotina</taxon>
        <taxon>Eurotiomycetes</taxon>
        <taxon>Eurotiomycetidae</taxon>
        <taxon>Eurotiales</taxon>
        <taxon>Aspergillaceae</taxon>
        <taxon>Aspergillus</taxon>
        <taxon>Aspergillus subgen. Circumdati</taxon>
    </lineage>
</organism>
<feature type="transmembrane region" description="Helical" evidence="2">
    <location>
        <begin position="158"/>
        <end position="181"/>
    </location>
</feature>
<evidence type="ECO:0000256" key="2">
    <source>
        <dbReference type="SAM" id="Phobius"/>
    </source>
</evidence>
<accession>A0AAD4CF74</accession>
<gene>
    <name evidence="3" type="ORF">FE257_001466</name>
</gene>
<keyword evidence="2" id="KW-0812">Transmembrane</keyword>
<evidence type="ECO:0000313" key="3">
    <source>
        <dbReference type="EMBL" id="KAF9884582.1"/>
    </source>
</evidence>
<dbReference type="Pfam" id="PF16015">
    <property type="entry name" value="Promethin"/>
    <property type="match status" value="1"/>
</dbReference>
<name>A0AAD4CF74_ASPNN</name>
<feature type="transmembrane region" description="Helical" evidence="2">
    <location>
        <begin position="122"/>
        <end position="152"/>
    </location>
</feature>
<reference evidence="3" key="1">
    <citation type="journal article" date="2019" name="Beilstein J. Org. Chem.">
        <title>Nanangenines: drimane sesquiterpenoids as the dominant metabolite cohort of a novel Australian fungus, Aspergillus nanangensis.</title>
        <authorList>
            <person name="Lacey H.J."/>
            <person name="Gilchrist C.L.M."/>
            <person name="Crombie A."/>
            <person name="Kalaitzis J.A."/>
            <person name="Vuong D."/>
            <person name="Rutledge P.J."/>
            <person name="Turner P."/>
            <person name="Pitt J.I."/>
            <person name="Lacey E."/>
            <person name="Chooi Y.H."/>
            <person name="Piggott A.M."/>
        </authorList>
    </citation>
    <scope>NUCLEOTIDE SEQUENCE</scope>
    <source>
        <strain evidence="3">MST-FP2251</strain>
    </source>
</reference>
<reference evidence="3" key="2">
    <citation type="submission" date="2020-02" db="EMBL/GenBank/DDBJ databases">
        <authorList>
            <person name="Gilchrist C.L.M."/>
            <person name="Chooi Y.-H."/>
        </authorList>
    </citation>
    <scope>NUCLEOTIDE SEQUENCE</scope>
    <source>
        <strain evidence="3">MST-FP2251</strain>
    </source>
</reference>
<feature type="region of interest" description="Disordered" evidence="1">
    <location>
        <begin position="42"/>
        <end position="66"/>
    </location>
</feature>
<dbReference type="AlphaFoldDB" id="A0AAD4CF74"/>
<protein>
    <submittedName>
        <fullName evidence="3">Uncharacterized protein</fullName>
    </submittedName>
</protein>
<keyword evidence="2" id="KW-1133">Transmembrane helix</keyword>
<dbReference type="EMBL" id="VCAU01000118">
    <property type="protein sequence ID" value="KAF9884582.1"/>
    <property type="molecule type" value="Genomic_DNA"/>
</dbReference>
<evidence type="ECO:0000313" key="4">
    <source>
        <dbReference type="Proteomes" id="UP001194746"/>
    </source>
</evidence>
<dbReference type="Proteomes" id="UP001194746">
    <property type="component" value="Unassembled WGS sequence"/>
</dbReference>
<proteinExistence type="predicted"/>
<keyword evidence="4" id="KW-1185">Reference proteome</keyword>
<feature type="region of interest" description="Disordered" evidence="1">
    <location>
        <begin position="1"/>
        <end position="22"/>
    </location>
</feature>